<organism evidence="2 3">
    <name type="scientific">Niabella pedocola</name>
    <dbReference type="NCBI Taxonomy" id="1752077"/>
    <lineage>
        <taxon>Bacteria</taxon>
        <taxon>Pseudomonadati</taxon>
        <taxon>Bacteroidota</taxon>
        <taxon>Chitinophagia</taxon>
        <taxon>Chitinophagales</taxon>
        <taxon>Chitinophagaceae</taxon>
        <taxon>Niabella</taxon>
    </lineage>
</organism>
<dbReference type="RefSeq" id="WP_231006677.1">
    <property type="nucleotide sequence ID" value="NZ_JAJNEC010000005.1"/>
</dbReference>
<reference evidence="2 3" key="1">
    <citation type="submission" date="2021-11" db="EMBL/GenBank/DDBJ databases">
        <title>Genomic of Niabella pedocola.</title>
        <authorList>
            <person name="Wu T."/>
        </authorList>
    </citation>
    <scope>NUCLEOTIDE SEQUENCE [LARGE SCALE GENOMIC DNA]</scope>
    <source>
        <strain evidence="2 3">JCM 31011</strain>
    </source>
</reference>
<feature type="signal peptide" evidence="1">
    <location>
        <begin position="1"/>
        <end position="19"/>
    </location>
</feature>
<evidence type="ECO:0000256" key="1">
    <source>
        <dbReference type="SAM" id="SignalP"/>
    </source>
</evidence>
<protein>
    <submittedName>
        <fullName evidence="2">Uncharacterized protein</fullName>
    </submittedName>
</protein>
<gene>
    <name evidence="2" type="ORF">LQ567_17385</name>
</gene>
<proteinExistence type="predicted"/>
<dbReference type="Proteomes" id="UP001199816">
    <property type="component" value="Unassembled WGS sequence"/>
</dbReference>
<dbReference type="EMBL" id="JAJNEC010000005">
    <property type="protein sequence ID" value="MCD2424557.1"/>
    <property type="molecule type" value="Genomic_DNA"/>
</dbReference>
<evidence type="ECO:0000313" key="2">
    <source>
        <dbReference type="EMBL" id="MCD2424557.1"/>
    </source>
</evidence>
<keyword evidence="1" id="KW-0732">Signal</keyword>
<feature type="chain" id="PRO_5045799356" evidence="1">
    <location>
        <begin position="20"/>
        <end position="104"/>
    </location>
</feature>
<keyword evidence="3" id="KW-1185">Reference proteome</keyword>
<sequence length="104" mass="11499">MTGKPFLILAFVTCCSFSAAGQVNDAGTAMKKDSVINRAPLLLKTGAFSVRPVALHTAYYNQLGFMCRQELKLEKATKTSFRFRLGSVDYTDRMEGKTKTVLPQ</sequence>
<name>A0ABS8PU10_9BACT</name>
<comment type="caution">
    <text evidence="2">The sequence shown here is derived from an EMBL/GenBank/DDBJ whole genome shotgun (WGS) entry which is preliminary data.</text>
</comment>
<accession>A0ABS8PU10</accession>
<evidence type="ECO:0000313" key="3">
    <source>
        <dbReference type="Proteomes" id="UP001199816"/>
    </source>
</evidence>